<keyword evidence="4" id="KW-0169">Cobalamin biosynthesis</keyword>
<keyword evidence="2 4" id="KW-0547">Nucleotide-binding</keyword>
<proteinExistence type="inferred from homology"/>
<evidence type="ECO:0000256" key="2">
    <source>
        <dbReference type="ARBA" id="ARBA00022741"/>
    </source>
</evidence>
<dbReference type="InterPro" id="IPR036451">
    <property type="entry name" value="CblAdoTrfase-like_sf"/>
</dbReference>
<feature type="region of interest" description="Disordered" evidence="5">
    <location>
        <begin position="1"/>
        <end position="21"/>
    </location>
</feature>
<dbReference type="STRING" id="1802301.A2664_04775"/>
<dbReference type="GO" id="GO:0016620">
    <property type="term" value="F:oxidoreductase activity, acting on the aldehyde or oxo group of donors, NAD or NADP as acceptor"/>
    <property type="evidence" value="ECO:0007669"/>
    <property type="project" value="InterPro"/>
</dbReference>
<keyword evidence="3 4" id="KW-0067">ATP-binding</keyword>
<evidence type="ECO:0000313" key="8">
    <source>
        <dbReference type="Proteomes" id="UP000178873"/>
    </source>
</evidence>
<dbReference type="EC" id="2.5.1.17" evidence="4"/>
<comment type="caution">
    <text evidence="7">The sequence shown here is derived from an EMBL/GenBank/DDBJ whole genome shotgun (WGS) entry which is preliminary data.</text>
</comment>
<comment type="pathway">
    <text evidence="4">Cofactor biosynthesis; adenosylcobalamin biosynthesis; adenosylcobalamin from cob(II)yrinate a,c-diamide: step 2/7.</text>
</comment>
<dbReference type="Gene3D" id="1.20.1200.10">
    <property type="entry name" value="Cobalamin adenosyltransferase-like"/>
    <property type="match status" value="1"/>
</dbReference>
<protein>
    <recommendedName>
        <fullName evidence="4">Corrinoid adenosyltransferase</fullName>
        <ecNumber evidence="4">2.5.1.17</ecNumber>
    </recommendedName>
    <alternativeName>
        <fullName evidence="4">Cob(II)alamin adenosyltransferase</fullName>
    </alternativeName>
    <alternativeName>
        <fullName evidence="4">Cob(II)yrinic acid a,c-diamide adenosyltransferase</fullName>
    </alternativeName>
    <alternativeName>
        <fullName evidence="4">Cobinamide/cobalamin adenosyltransferase</fullName>
    </alternativeName>
</protein>
<reference evidence="7 8" key="1">
    <citation type="journal article" date="2016" name="Nat. Commun.">
        <title>Thousands of microbial genomes shed light on interconnected biogeochemical processes in an aquifer system.</title>
        <authorList>
            <person name="Anantharaman K."/>
            <person name="Brown C.T."/>
            <person name="Hug L.A."/>
            <person name="Sharon I."/>
            <person name="Castelle C.J."/>
            <person name="Probst A.J."/>
            <person name="Thomas B.C."/>
            <person name="Singh A."/>
            <person name="Wilkins M.J."/>
            <person name="Karaoz U."/>
            <person name="Brodie E.L."/>
            <person name="Williams K.H."/>
            <person name="Hubbard S.S."/>
            <person name="Banfield J.F."/>
        </authorList>
    </citation>
    <scope>NUCLEOTIDE SEQUENCE [LARGE SCALE GENOMIC DNA]</scope>
</reference>
<dbReference type="NCBIfam" id="TIGR00636">
    <property type="entry name" value="PduO_Nterm"/>
    <property type="match status" value="1"/>
</dbReference>
<dbReference type="GO" id="GO:0009236">
    <property type="term" value="P:cobalamin biosynthetic process"/>
    <property type="evidence" value="ECO:0007669"/>
    <property type="project" value="UniProtKB-UniRule"/>
</dbReference>
<dbReference type="Proteomes" id="UP000178873">
    <property type="component" value="Unassembled WGS sequence"/>
</dbReference>
<dbReference type="InterPro" id="IPR020830">
    <property type="entry name" value="GlycerAld_3-P_DH_AS"/>
</dbReference>
<evidence type="ECO:0000256" key="5">
    <source>
        <dbReference type="SAM" id="MobiDB-lite"/>
    </source>
</evidence>
<dbReference type="PANTHER" id="PTHR12213">
    <property type="entry name" value="CORRINOID ADENOSYLTRANSFERASE"/>
    <property type="match status" value="1"/>
</dbReference>
<accession>A0A1G2M6W1</accession>
<gene>
    <name evidence="7" type="ORF">A2664_04775</name>
</gene>
<dbReference type="InterPro" id="IPR016030">
    <property type="entry name" value="CblAdoTrfase-like"/>
</dbReference>
<dbReference type="PROSITE" id="PS00071">
    <property type="entry name" value="GAPDH"/>
    <property type="match status" value="1"/>
</dbReference>
<dbReference type="InterPro" id="IPR029499">
    <property type="entry name" value="PduO-typ"/>
</dbReference>
<evidence type="ECO:0000259" key="6">
    <source>
        <dbReference type="Pfam" id="PF01923"/>
    </source>
</evidence>
<comment type="similarity">
    <text evidence="4">Belongs to the Cob(I)alamin adenosyltransferase family.</text>
</comment>
<dbReference type="EMBL" id="MHRF01000001">
    <property type="protein sequence ID" value="OHA18791.1"/>
    <property type="molecule type" value="Genomic_DNA"/>
</dbReference>
<evidence type="ECO:0000256" key="3">
    <source>
        <dbReference type="ARBA" id="ARBA00022840"/>
    </source>
</evidence>
<dbReference type="Pfam" id="PF01923">
    <property type="entry name" value="Cob_adeno_trans"/>
    <property type="match status" value="1"/>
</dbReference>
<dbReference type="UniPathway" id="UPA00148">
    <property type="reaction ID" value="UER00233"/>
</dbReference>
<sequence>MLYTRKGDGGTTKTLKQKSGERVSKASCTTEALGTLDELNSFLGLCKVKAKALKWKIDGKTAAEMLALTQRNLFIVQAEIAGAEKTIKPSKVGEIEVLVDEIEREMPPIKTFFISGGTEMGASFDVARTFARRAERTVIRAIEAGEISIGEHTRAYLNRLSSLCYALARFANFKAGVVEEPPKYE</sequence>
<name>A0A1G2M6W1_9BACT</name>
<dbReference type="GO" id="GO:0008817">
    <property type="term" value="F:corrinoid adenosyltransferase activity"/>
    <property type="evidence" value="ECO:0007669"/>
    <property type="project" value="UniProtKB-UniRule"/>
</dbReference>
<evidence type="ECO:0000313" key="7">
    <source>
        <dbReference type="EMBL" id="OHA18791.1"/>
    </source>
</evidence>
<organism evidence="7 8">
    <name type="scientific">Candidatus Taylorbacteria bacterium RIFCSPHIGHO2_01_FULL_46_22b</name>
    <dbReference type="NCBI Taxonomy" id="1802301"/>
    <lineage>
        <taxon>Bacteria</taxon>
        <taxon>Candidatus Tayloriibacteriota</taxon>
    </lineage>
</organism>
<dbReference type="SUPFAM" id="SSF89028">
    <property type="entry name" value="Cobalamin adenosyltransferase-like"/>
    <property type="match status" value="1"/>
</dbReference>
<dbReference type="PANTHER" id="PTHR12213:SF0">
    <property type="entry name" value="CORRINOID ADENOSYLTRANSFERASE MMAB"/>
    <property type="match status" value="1"/>
</dbReference>
<dbReference type="AlphaFoldDB" id="A0A1G2M6W1"/>
<comment type="catalytic activity">
    <reaction evidence="4">
        <text>2 cob(II)yrinate a,c diamide + reduced [electron-transfer flavoprotein] + 2 ATP = 2 adenosylcob(III)yrinate a,c-diamide + 2 triphosphate + oxidized [electron-transfer flavoprotein] + 3 H(+)</text>
        <dbReference type="Rhea" id="RHEA:11528"/>
        <dbReference type="Rhea" id="RHEA-COMP:10685"/>
        <dbReference type="Rhea" id="RHEA-COMP:10686"/>
        <dbReference type="ChEBI" id="CHEBI:15378"/>
        <dbReference type="ChEBI" id="CHEBI:18036"/>
        <dbReference type="ChEBI" id="CHEBI:30616"/>
        <dbReference type="ChEBI" id="CHEBI:57692"/>
        <dbReference type="ChEBI" id="CHEBI:58307"/>
        <dbReference type="ChEBI" id="CHEBI:58503"/>
        <dbReference type="ChEBI" id="CHEBI:58537"/>
        <dbReference type="EC" id="2.5.1.17"/>
    </reaction>
</comment>
<dbReference type="GO" id="GO:0005524">
    <property type="term" value="F:ATP binding"/>
    <property type="evidence" value="ECO:0007669"/>
    <property type="project" value="UniProtKB-UniRule"/>
</dbReference>
<evidence type="ECO:0000256" key="1">
    <source>
        <dbReference type="ARBA" id="ARBA00022679"/>
    </source>
</evidence>
<comment type="catalytic activity">
    <reaction evidence="4">
        <text>2 cob(II)alamin + reduced [electron-transfer flavoprotein] + 2 ATP = 2 adenosylcob(III)alamin + 2 triphosphate + oxidized [electron-transfer flavoprotein] + 3 H(+)</text>
        <dbReference type="Rhea" id="RHEA:28671"/>
        <dbReference type="Rhea" id="RHEA-COMP:10685"/>
        <dbReference type="Rhea" id="RHEA-COMP:10686"/>
        <dbReference type="ChEBI" id="CHEBI:15378"/>
        <dbReference type="ChEBI" id="CHEBI:16304"/>
        <dbReference type="ChEBI" id="CHEBI:18036"/>
        <dbReference type="ChEBI" id="CHEBI:18408"/>
        <dbReference type="ChEBI" id="CHEBI:30616"/>
        <dbReference type="ChEBI" id="CHEBI:57692"/>
        <dbReference type="ChEBI" id="CHEBI:58307"/>
        <dbReference type="EC" id="2.5.1.17"/>
    </reaction>
</comment>
<evidence type="ECO:0000256" key="4">
    <source>
        <dbReference type="RuleBase" id="RU366026"/>
    </source>
</evidence>
<keyword evidence="1 4" id="KW-0808">Transferase</keyword>
<feature type="domain" description="Cobalamin adenosyltransferase-like" evidence="6">
    <location>
        <begin position="2"/>
        <end position="171"/>
    </location>
</feature>